<dbReference type="Gene3D" id="3.90.550.10">
    <property type="entry name" value="Spore Coat Polysaccharide Biosynthesis Protein SpsA, Chain A"/>
    <property type="match status" value="1"/>
</dbReference>
<evidence type="ECO:0000256" key="2">
    <source>
        <dbReference type="ARBA" id="ARBA00022692"/>
    </source>
</evidence>
<proteinExistence type="predicted"/>
<dbReference type="InterPro" id="IPR029044">
    <property type="entry name" value="Nucleotide-diphossugar_trans"/>
</dbReference>
<name>A0AAV2TKG0_CALDB</name>
<comment type="subcellular location">
    <subcellularLocation>
        <location evidence="1">Membrane</location>
        <topology evidence="1">Single-pass type II membrane protein</topology>
    </subcellularLocation>
</comment>
<dbReference type="GO" id="GO:0015020">
    <property type="term" value="F:glucuronosyltransferase activity"/>
    <property type="evidence" value="ECO:0007669"/>
    <property type="project" value="TreeGrafter"/>
</dbReference>
<evidence type="ECO:0000256" key="6">
    <source>
        <dbReference type="ARBA" id="ARBA00023180"/>
    </source>
</evidence>
<dbReference type="GO" id="GO:0042285">
    <property type="term" value="F:xylosyltransferase activity"/>
    <property type="evidence" value="ECO:0007669"/>
    <property type="project" value="TreeGrafter"/>
</dbReference>
<comment type="caution">
    <text evidence="8">The sequence shown here is derived from an EMBL/GenBank/DDBJ whole genome shotgun (WGS) entry which is preliminary data.</text>
</comment>
<evidence type="ECO:0000256" key="4">
    <source>
        <dbReference type="ARBA" id="ARBA00022989"/>
    </source>
</evidence>
<dbReference type="GO" id="GO:0005794">
    <property type="term" value="C:Golgi apparatus"/>
    <property type="evidence" value="ECO:0007669"/>
    <property type="project" value="TreeGrafter"/>
</dbReference>
<evidence type="ECO:0000256" key="5">
    <source>
        <dbReference type="ARBA" id="ARBA00023136"/>
    </source>
</evidence>
<reference evidence="8" key="1">
    <citation type="submission" date="2024-06" db="EMBL/GenBank/DDBJ databases">
        <authorList>
            <person name="Liu X."/>
            <person name="Lenzi L."/>
            <person name="Haldenby T S."/>
            <person name="Uol C."/>
        </authorList>
    </citation>
    <scope>NUCLEOTIDE SEQUENCE</scope>
</reference>
<dbReference type="PANTHER" id="PTHR12270">
    <property type="entry name" value="GLYCOSYLTRANSFERASE-RELATED"/>
    <property type="match status" value="1"/>
</dbReference>
<feature type="transmembrane region" description="Helical" evidence="7">
    <location>
        <begin position="12"/>
        <end position="30"/>
    </location>
</feature>
<dbReference type="AlphaFoldDB" id="A0AAV2TKG0"/>
<evidence type="ECO:0000313" key="8">
    <source>
        <dbReference type="EMBL" id="CAL5137230.1"/>
    </source>
</evidence>
<keyword evidence="6" id="KW-0325">Glycoprotein</keyword>
<keyword evidence="5 7" id="KW-0472">Membrane</keyword>
<gene>
    <name evidence="8" type="ORF">CDAUBV1_LOCUS11484</name>
</gene>
<evidence type="ECO:0000256" key="1">
    <source>
        <dbReference type="ARBA" id="ARBA00004606"/>
    </source>
</evidence>
<accession>A0AAV2TKG0</accession>
<evidence type="ECO:0000256" key="3">
    <source>
        <dbReference type="ARBA" id="ARBA00022968"/>
    </source>
</evidence>
<sequence>MVFANKKTRVTSICIFAGISALIIYTYVIYIRDEKQIPYLFQVIKPSWPKRSSETSINPRLLNRRRLADVWWRIGSKEIGKEMSRHNGSETIHLCTVVIGELKVSHMVTCLKSLQYFNGAIRSSTSECPARNGVDACYAPLRLHRSPIHLHILTDNQTENSLKVALQNVIFREITVSFYLMDEHKHIVSWIPNRHASGIPALYRLLIPEVIAFDTDTLFNDDILYLWKEFDCFNSKQIIGAAWEQASYNFQDVGALVRRTPVHTKDGNCLPADDAMVPAGEVNGGLVLWHLEHMQNIDWNALWNKSTGKILDSEGSLGTSDQCVISGVISDNPHLYYELPCIWNVQVWQSNAHEYCSVVWPDRQAEVEYCADFKRSRIWSEIPGLVHFNTGGKPSVDEPRPIRNATLSRTYQYLSTEEVKQRFHEMVHWLEQIPSTCFY</sequence>
<dbReference type="GO" id="GO:0016020">
    <property type="term" value="C:membrane"/>
    <property type="evidence" value="ECO:0007669"/>
    <property type="project" value="UniProtKB-SubCell"/>
</dbReference>
<organism evidence="8 9">
    <name type="scientific">Calicophoron daubneyi</name>
    <name type="common">Rumen fluke</name>
    <name type="synonym">Paramphistomum daubneyi</name>
    <dbReference type="NCBI Taxonomy" id="300641"/>
    <lineage>
        <taxon>Eukaryota</taxon>
        <taxon>Metazoa</taxon>
        <taxon>Spiralia</taxon>
        <taxon>Lophotrochozoa</taxon>
        <taxon>Platyhelminthes</taxon>
        <taxon>Trematoda</taxon>
        <taxon>Digenea</taxon>
        <taxon>Plagiorchiida</taxon>
        <taxon>Pronocephalata</taxon>
        <taxon>Paramphistomoidea</taxon>
        <taxon>Paramphistomidae</taxon>
        <taxon>Calicophoron</taxon>
    </lineage>
</organism>
<protein>
    <submittedName>
        <fullName evidence="8">Uncharacterized protein</fullName>
    </submittedName>
</protein>
<keyword evidence="3" id="KW-0735">Signal-anchor</keyword>
<dbReference type="SUPFAM" id="SSF53448">
    <property type="entry name" value="Nucleotide-diphospho-sugar transferases"/>
    <property type="match status" value="1"/>
</dbReference>
<dbReference type="EMBL" id="CAXLJL010000378">
    <property type="protein sequence ID" value="CAL5137230.1"/>
    <property type="molecule type" value="Genomic_DNA"/>
</dbReference>
<keyword evidence="2 7" id="KW-0812">Transmembrane</keyword>
<keyword evidence="4 7" id="KW-1133">Transmembrane helix</keyword>
<evidence type="ECO:0000313" key="9">
    <source>
        <dbReference type="Proteomes" id="UP001497525"/>
    </source>
</evidence>
<evidence type="ECO:0000256" key="7">
    <source>
        <dbReference type="SAM" id="Phobius"/>
    </source>
</evidence>
<dbReference type="GO" id="GO:0035269">
    <property type="term" value="P:protein O-linked glycosylation via mannose"/>
    <property type="evidence" value="ECO:0007669"/>
    <property type="project" value="TreeGrafter"/>
</dbReference>
<dbReference type="PANTHER" id="PTHR12270:SF25">
    <property type="entry name" value="GLYCOSYLTRANSFERASE-LIKE PROTEIN LARGE"/>
    <property type="match status" value="1"/>
</dbReference>
<dbReference type="InterPro" id="IPR051292">
    <property type="entry name" value="Xyl/GlcA_transferase"/>
</dbReference>
<dbReference type="Proteomes" id="UP001497525">
    <property type="component" value="Unassembled WGS sequence"/>
</dbReference>